<feature type="region of interest" description="Disordered" evidence="1">
    <location>
        <begin position="1"/>
        <end position="68"/>
    </location>
</feature>
<protein>
    <submittedName>
        <fullName evidence="2">Gliding motility protein</fullName>
    </submittedName>
</protein>
<proteinExistence type="predicted"/>
<feature type="compositionally biased region" description="Polar residues" evidence="1">
    <location>
        <begin position="10"/>
        <end position="24"/>
    </location>
</feature>
<evidence type="ECO:0000256" key="1">
    <source>
        <dbReference type="SAM" id="MobiDB-lite"/>
    </source>
</evidence>
<evidence type="ECO:0000313" key="2">
    <source>
        <dbReference type="EMBL" id="MCQ4045051.1"/>
    </source>
</evidence>
<dbReference type="EMBL" id="JANFNH010000036">
    <property type="protein sequence ID" value="MCQ4045051.1"/>
    <property type="molecule type" value="Genomic_DNA"/>
</dbReference>
<comment type="caution">
    <text evidence="2">The sequence shown here is derived from an EMBL/GenBank/DDBJ whole genome shotgun (WGS) entry which is preliminary data.</text>
</comment>
<reference evidence="2 3" key="1">
    <citation type="submission" date="2022-06" db="EMBL/GenBank/DDBJ databases">
        <title>Draft genome sequence of type strain Streptomyces rubrisoli DSM 42083.</title>
        <authorList>
            <person name="Duangmal K."/>
            <person name="Klaysubun C."/>
        </authorList>
    </citation>
    <scope>NUCLEOTIDE SEQUENCE [LARGE SCALE GENOMIC DNA]</scope>
    <source>
        <strain evidence="2 3">DSM 42083</strain>
    </source>
</reference>
<accession>A0ABT1PI62</accession>
<organism evidence="2 3">
    <name type="scientific">Streptantibioticus rubrisoli</name>
    <dbReference type="NCBI Taxonomy" id="1387313"/>
    <lineage>
        <taxon>Bacteria</taxon>
        <taxon>Bacillati</taxon>
        <taxon>Actinomycetota</taxon>
        <taxon>Actinomycetes</taxon>
        <taxon>Kitasatosporales</taxon>
        <taxon>Streptomycetaceae</taxon>
        <taxon>Streptantibioticus</taxon>
    </lineage>
</organism>
<evidence type="ECO:0000313" key="3">
    <source>
        <dbReference type="Proteomes" id="UP001206206"/>
    </source>
</evidence>
<gene>
    <name evidence="2" type="ORF">NON19_24200</name>
</gene>
<dbReference type="Proteomes" id="UP001206206">
    <property type="component" value="Unassembled WGS sequence"/>
</dbReference>
<sequence>MGVFDWLRRGSSTKSATEATQAESAGTAPEETPEESAKPAESADQVGIPKQQSADKAADSETGEGARS</sequence>
<name>A0ABT1PI62_9ACTN</name>
<keyword evidence="3" id="KW-1185">Reference proteome</keyword>
<dbReference type="RefSeq" id="WP_255931182.1">
    <property type="nucleotide sequence ID" value="NZ_JANFNH010000036.1"/>
</dbReference>
<feature type="compositionally biased region" description="Basic and acidic residues" evidence="1">
    <location>
        <begin position="56"/>
        <end position="68"/>
    </location>
</feature>